<gene>
    <name evidence="2" type="ORF">EV191_10567</name>
</gene>
<evidence type="ECO:0000313" key="2">
    <source>
        <dbReference type="EMBL" id="TCP53006.1"/>
    </source>
</evidence>
<evidence type="ECO:0000256" key="1">
    <source>
        <dbReference type="SAM" id="MobiDB-lite"/>
    </source>
</evidence>
<comment type="caution">
    <text evidence="2">The sequence shown here is derived from an EMBL/GenBank/DDBJ whole genome shotgun (WGS) entry which is preliminary data.</text>
</comment>
<evidence type="ECO:0000313" key="3">
    <source>
        <dbReference type="Proteomes" id="UP000294911"/>
    </source>
</evidence>
<sequence length="69" mass="7810">MHGRVRMLTQHLSRRSEDDPLVAQPQLRDLEQPHLFAVRLDQRDTGLPIEGLAYLLEAEPGAGQQLDLP</sequence>
<protein>
    <submittedName>
        <fullName evidence="2">Uncharacterized protein</fullName>
    </submittedName>
</protein>
<reference evidence="2 3" key="1">
    <citation type="submission" date="2019-03" db="EMBL/GenBank/DDBJ databases">
        <title>Genomic Encyclopedia of Type Strains, Phase IV (KMG-IV): sequencing the most valuable type-strain genomes for metagenomic binning, comparative biology and taxonomic classification.</title>
        <authorList>
            <person name="Goeker M."/>
        </authorList>
    </citation>
    <scope>NUCLEOTIDE SEQUENCE [LARGE SCALE GENOMIC DNA]</scope>
    <source>
        <strain evidence="2 3">DSM 45765</strain>
    </source>
</reference>
<organism evidence="2 3">
    <name type="scientific">Tamaricihabitans halophyticus</name>
    <dbReference type="NCBI Taxonomy" id="1262583"/>
    <lineage>
        <taxon>Bacteria</taxon>
        <taxon>Bacillati</taxon>
        <taxon>Actinomycetota</taxon>
        <taxon>Actinomycetes</taxon>
        <taxon>Pseudonocardiales</taxon>
        <taxon>Pseudonocardiaceae</taxon>
        <taxon>Tamaricihabitans</taxon>
    </lineage>
</organism>
<dbReference type="EMBL" id="SLXQ01000005">
    <property type="protein sequence ID" value="TCP53006.1"/>
    <property type="molecule type" value="Genomic_DNA"/>
</dbReference>
<accession>A0A4V2SU56</accession>
<proteinExistence type="predicted"/>
<feature type="region of interest" description="Disordered" evidence="1">
    <location>
        <begin position="1"/>
        <end position="20"/>
    </location>
</feature>
<dbReference type="AlphaFoldDB" id="A0A4V2SU56"/>
<keyword evidence="3" id="KW-1185">Reference proteome</keyword>
<name>A0A4V2SU56_9PSEU</name>
<dbReference type="Proteomes" id="UP000294911">
    <property type="component" value="Unassembled WGS sequence"/>
</dbReference>